<keyword evidence="3" id="KW-1185">Reference proteome</keyword>
<protein>
    <submittedName>
        <fullName evidence="2">Uncharacterized protein</fullName>
    </submittedName>
</protein>
<feature type="region of interest" description="Disordered" evidence="1">
    <location>
        <begin position="40"/>
        <end position="159"/>
    </location>
</feature>
<evidence type="ECO:0000313" key="3">
    <source>
        <dbReference type="Proteomes" id="UP000032180"/>
    </source>
</evidence>
<evidence type="ECO:0000256" key="1">
    <source>
        <dbReference type="SAM" id="MobiDB-lite"/>
    </source>
</evidence>
<sequence>MGRSEQFVTAAALPALLPTPPRSKMVPLLPTPCLIILPTSFASPSSAPKPGRADSVERWDAHKTRAGGETTPPPLTKRLAAGRGRSMSRADACDRWDSNKTSPSRSSASSSSSPSGSPARSCSTSTSSRASSAERWDIHKKPRLQASALDGKKGSNAAVNMSRTTAHAEFAGPSFVSPEPCMLPLPKFLMAH</sequence>
<organism evidence="2 3">
    <name type="scientific">Leersia perrieri</name>
    <dbReference type="NCBI Taxonomy" id="77586"/>
    <lineage>
        <taxon>Eukaryota</taxon>
        <taxon>Viridiplantae</taxon>
        <taxon>Streptophyta</taxon>
        <taxon>Embryophyta</taxon>
        <taxon>Tracheophyta</taxon>
        <taxon>Spermatophyta</taxon>
        <taxon>Magnoliopsida</taxon>
        <taxon>Liliopsida</taxon>
        <taxon>Poales</taxon>
        <taxon>Poaceae</taxon>
        <taxon>BOP clade</taxon>
        <taxon>Oryzoideae</taxon>
        <taxon>Oryzeae</taxon>
        <taxon>Oryzinae</taxon>
        <taxon>Leersia</taxon>
    </lineage>
</organism>
<reference evidence="3" key="2">
    <citation type="submission" date="2013-12" db="EMBL/GenBank/DDBJ databases">
        <authorList>
            <person name="Yu Y."/>
            <person name="Lee S."/>
            <person name="de Baynast K."/>
            <person name="Wissotski M."/>
            <person name="Liu L."/>
            <person name="Talag J."/>
            <person name="Goicoechea J."/>
            <person name="Angelova A."/>
            <person name="Jetty R."/>
            <person name="Kudrna D."/>
            <person name="Golser W."/>
            <person name="Rivera L."/>
            <person name="Zhang J."/>
            <person name="Wing R."/>
        </authorList>
    </citation>
    <scope>NUCLEOTIDE SEQUENCE</scope>
</reference>
<feature type="compositionally biased region" description="Basic and acidic residues" evidence="1">
    <location>
        <begin position="51"/>
        <end position="63"/>
    </location>
</feature>
<evidence type="ECO:0000313" key="2">
    <source>
        <dbReference type="EnsemblPlants" id="LPERR05G14050.1"/>
    </source>
</evidence>
<accession>A0A0D9WGX9</accession>
<dbReference type="HOGENOM" id="CLU_079200_0_0_1"/>
<proteinExistence type="predicted"/>
<dbReference type="PANTHER" id="PTHR35361">
    <property type="entry name" value="OS08G0443700 PROTEIN"/>
    <property type="match status" value="1"/>
</dbReference>
<dbReference type="AlphaFoldDB" id="A0A0D9WGX9"/>
<feature type="compositionally biased region" description="Low complexity" evidence="1">
    <location>
        <begin position="101"/>
        <end position="131"/>
    </location>
</feature>
<name>A0A0D9WGX9_9ORYZ</name>
<reference evidence="2 3" key="1">
    <citation type="submission" date="2012-08" db="EMBL/GenBank/DDBJ databases">
        <title>Oryza genome evolution.</title>
        <authorList>
            <person name="Wing R.A."/>
        </authorList>
    </citation>
    <scope>NUCLEOTIDE SEQUENCE</scope>
</reference>
<dbReference type="Proteomes" id="UP000032180">
    <property type="component" value="Chromosome 5"/>
</dbReference>
<reference evidence="2" key="3">
    <citation type="submission" date="2015-04" db="UniProtKB">
        <authorList>
            <consortium name="EnsemblPlants"/>
        </authorList>
    </citation>
    <scope>IDENTIFICATION</scope>
</reference>
<dbReference type="Gramene" id="LPERR05G14050.1">
    <property type="protein sequence ID" value="LPERR05G14050.1"/>
    <property type="gene ID" value="LPERR05G14050"/>
</dbReference>
<dbReference type="EnsemblPlants" id="LPERR05G14050.1">
    <property type="protein sequence ID" value="LPERR05G14050.1"/>
    <property type="gene ID" value="LPERR05G14050"/>
</dbReference>
<dbReference type="PANTHER" id="PTHR35361:SF1">
    <property type="entry name" value="OS08G0443700 PROTEIN"/>
    <property type="match status" value="1"/>
</dbReference>